<feature type="region of interest" description="Disordered" evidence="1">
    <location>
        <begin position="183"/>
        <end position="202"/>
    </location>
</feature>
<dbReference type="AlphaFoldDB" id="A0A9W7CDW5"/>
<evidence type="ECO:0000313" key="2">
    <source>
        <dbReference type="EMBL" id="GMI02851.1"/>
    </source>
</evidence>
<reference evidence="3" key="1">
    <citation type="journal article" date="2023" name="Commun. Biol.">
        <title>Genome analysis of Parmales, the sister group of diatoms, reveals the evolutionary specialization of diatoms from phago-mixotrophs to photoautotrophs.</title>
        <authorList>
            <person name="Ban H."/>
            <person name="Sato S."/>
            <person name="Yoshikawa S."/>
            <person name="Yamada K."/>
            <person name="Nakamura Y."/>
            <person name="Ichinomiya M."/>
            <person name="Sato N."/>
            <person name="Blanc-Mathieu R."/>
            <person name="Endo H."/>
            <person name="Kuwata A."/>
            <person name="Ogata H."/>
        </authorList>
    </citation>
    <scope>NUCLEOTIDE SEQUENCE [LARGE SCALE GENOMIC DNA]</scope>
    <source>
        <strain evidence="3">NIES 3700</strain>
    </source>
</reference>
<gene>
    <name evidence="2" type="ORF">TrLO_g14070</name>
</gene>
<organism evidence="2 3">
    <name type="scientific">Triparma laevis f. longispina</name>
    <dbReference type="NCBI Taxonomy" id="1714387"/>
    <lineage>
        <taxon>Eukaryota</taxon>
        <taxon>Sar</taxon>
        <taxon>Stramenopiles</taxon>
        <taxon>Ochrophyta</taxon>
        <taxon>Bolidophyceae</taxon>
        <taxon>Parmales</taxon>
        <taxon>Triparmaceae</taxon>
        <taxon>Triparma</taxon>
    </lineage>
</organism>
<comment type="caution">
    <text evidence="2">The sequence shown here is derived from an EMBL/GenBank/DDBJ whole genome shotgun (WGS) entry which is preliminary data.</text>
</comment>
<evidence type="ECO:0000313" key="3">
    <source>
        <dbReference type="Proteomes" id="UP001165122"/>
    </source>
</evidence>
<accession>A0A9W7CDW5</accession>
<proteinExistence type="predicted"/>
<dbReference type="EMBL" id="BRXW01000050">
    <property type="protein sequence ID" value="GMI02851.1"/>
    <property type="molecule type" value="Genomic_DNA"/>
</dbReference>
<feature type="compositionally biased region" description="Low complexity" evidence="1">
    <location>
        <begin position="43"/>
        <end position="53"/>
    </location>
</feature>
<dbReference type="OrthoDB" id="419709at2759"/>
<dbReference type="Proteomes" id="UP001165122">
    <property type="component" value="Unassembled WGS sequence"/>
</dbReference>
<feature type="compositionally biased region" description="Low complexity" evidence="1">
    <location>
        <begin position="14"/>
        <end position="33"/>
    </location>
</feature>
<feature type="region of interest" description="Disordered" evidence="1">
    <location>
        <begin position="1"/>
        <end position="53"/>
    </location>
</feature>
<protein>
    <submittedName>
        <fullName evidence="2">Uncharacterized protein</fullName>
    </submittedName>
</protein>
<name>A0A9W7CDW5_9STRA</name>
<evidence type="ECO:0000256" key="1">
    <source>
        <dbReference type="SAM" id="MobiDB-lite"/>
    </source>
</evidence>
<keyword evidence="3" id="KW-1185">Reference proteome</keyword>
<sequence length="648" mass="72527">MASEARSRQRGTPSTKSSSDSHVTSSSVPSLRSSFDKDDGSDPADASSPNSFSSSSAMLKMLVVVLSTFCIASYLTSSSSSTMIPSNIAVALPTSAIIDASSPALSIGTVARVNEEMKKMENVDAELTKALEISLNGNKKLRGEVEALKRIRVEGASGGEAVKADLGGNVQLVEQPKIETELPVPTAITPPPPPPTTTTTTSSISFQMIPSPSTSIPKYTGYTFWSSDFHISPIADLKDIFQHFQMEIIDQSLSGHCKIMKPITCEKGLKVLNKNNGIELDTRKKNGCPNDIKRNFFNEYANDATFKNVDAFLCHHAMGLCEVFMGFGRPVVAVASTRYEIGRYGSTEWKEWNKNLVDIAANPRNVVAANNRFDAEYVKYFTGIKDVPVIPNYCGYTRATYNPTRPEWLIGPGRGITPELEEQLQQSSSSSSKTFKKIRDLYPHFEYTDLASHPAIVLIPYQVSIMSIFEYYRMSIPLFVPSPSLLAEWQIKYRVLSELTWDMVFSKPKSKSNIGQYEKGKVQYDPNDMFSQEGIEYWVRFGDFYEWPHITTFDSFEELMTLIETVDLQTISSKMKEENERMKVELLETWEKIFHKMFEDVTPAKTHGGRPFPNSWEDGMRETYQIEPGRCGLGDDVHNMDISFVLAE</sequence>